<feature type="compositionally biased region" description="Basic residues" evidence="1">
    <location>
        <begin position="199"/>
        <end position="208"/>
    </location>
</feature>
<name>A0A4Y8UIH5_9GAMM</name>
<comment type="caution">
    <text evidence="2">The sequence shown here is derived from an EMBL/GenBank/DDBJ whole genome shotgun (WGS) entry which is preliminary data.</text>
</comment>
<evidence type="ECO:0000313" key="3">
    <source>
        <dbReference type="Proteomes" id="UP000298133"/>
    </source>
</evidence>
<dbReference type="GO" id="GO:0003677">
    <property type="term" value="F:DNA binding"/>
    <property type="evidence" value="ECO:0007669"/>
    <property type="project" value="InterPro"/>
</dbReference>
<dbReference type="InterPro" id="IPR016032">
    <property type="entry name" value="Sig_transdc_resp-reg_C-effctor"/>
</dbReference>
<keyword evidence="3" id="KW-1185">Reference proteome</keyword>
<dbReference type="GO" id="GO:0006355">
    <property type="term" value="P:regulation of DNA-templated transcription"/>
    <property type="evidence" value="ECO:0007669"/>
    <property type="project" value="InterPro"/>
</dbReference>
<dbReference type="AlphaFoldDB" id="A0A4Y8UIH5"/>
<dbReference type="Proteomes" id="UP000298133">
    <property type="component" value="Unassembled WGS sequence"/>
</dbReference>
<sequence>MKVIKAVNTQSNLALLTSRRVSRQLIWSLEHCQQGRWQVVLNTIQPIDADPLVNSYIKIVPAENDIDQARHIYNLISQPLRAQGLRLEKLTAVNTKRFNEYHLQIITEREWDCLIGRYFGESPKQTAKRRAVADRTISTQLDSAKLKLGLTSLAPYLLGRLITTRETLELAINGGDQWATNALAADSPDRGGGGGGGKNPKKASRHAKNPPAKQA</sequence>
<protein>
    <submittedName>
        <fullName evidence="2">Uncharacterized protein</fullName>
    </submittedName>
</protein>
<dbReference type="EMBL" id="SPIA01000001">
    <property type="protein sequence ID" value="TFH68635.1"/>
    <property type="molecule type" value="Genomic_DNA"/>
</dbReference>
<dbReference type="SUPFAM" id="SSF46894">
    <property type="entry name" value="C-terminal effector domain of the bipartite response regulators"/>
    <property type="match status" value="1"/>
</dbReference>
<organism evidence="2 3">
    <name type="scientific">Gammaproteobacteria bacterium LSUCC0057</name>
    <dbReference type="NCBI Taxonomy" id="2559237"/>
    <lineage>
        <taxon>Bacteria</taxon>
        <taxon>Pseudomonadati</taxon>
        <taxon>Pseudomonadota</taxon>
        <taxon>Gammaproteobacteria</taxon>
        <taxon>Cellvibrionales</taxon>
        <taxon>Porticoccaceae</taxon>
        <taxon>SAR92 clade</taxon>
    </lineage>
</organism>
<feature type="region of interest" description="Disordered" evidence="1">
    <location>
        <begin position="182"/>
        <end position="215"/>
    </location>
</feature>
<gene>
    <name evidence="2" type="ORF">E3W66_01350</name>
</gene>
<proteinExistence type="predicted"/>
<accession>A0A4Y8UIH5</accession>
<evidence type="ECO:0000256" key="1">
    <source>
        <dbReference type="SAM" id="MobiDB-lite"/>
    </source>
</evidence>
<reference evidence="2 3" key="1">
    <citation type="submission" date="2019-03" db="EMBL/GenBank/DDBJ databases">
        <title>Draft genome of Gammaproteobacteria bacterium LSUCC0057, a member of the SAR92 clade.</title>
        <authorList>
            <person name="Lanclos V.C."/>
            <person name="Doiron C."/>
            <person name="Henson M.W."/>
            <person name="Thrash J.C."/>
        </authorList>
    </citation>
    <scope>NUCLEOTIDE SEQUENCE [LARGE SCALE GENOMIC DNA]</scope>
    <source>
        <strain evidence="2 3">LSUCC0057</strain>
    </source>
</reference>
<evidence type="ECO:0000313" key="2">
    <source>
        <dbReference type="EMBL" id="TFH68635.1"/>
    </source>
</evidence>